<keyword evidence="1" id="KW-0285">Flavoprotein</keyword>
<dbReference type="InterPro" id="IPR029039">
    <property type="entry name" value="Flavoprotein-like_sf"/>
</dbReference>
<dbReference type="KEGG" id="bsan:CHH28_18425"/>
<dbReference type="InterPro" id="IPR005025">
    <property type="entry name" value="FMN_Rdtase-like_dom"/>
</dbReference>
<dbReference type="PANTHER" id="PTHR30543">
    <property type="entry name" value="CHROMATE REDUCTASE"/>
    <property type="match status" value="1"/>
</dbReference>
<keyword evidence="4" id="KW-1185">Reference proteome</keyword>
<evidence type="ECO:0000313" key="4">
    <source>
        <dbReference type="Proteomes" id="UP000202440"/>
    </source>
</evidence>
<keyword evidence="1" id="KW-0288">FMN</keyword>
<evidence type="ECO:0000313" key="3">
    <source>
        <dbReference type="EMBL" id="ASP40521.1"/>
    </source>
</evidence>
<reference evidence="3 4" key="1">
    <citation type="submission" date="2017-07" db="EMBL/GenBank/DDBJ databases">
        <title>Annotated genome sequence of Bacterioplanes sanyensis isolated from Red Sea.</title>
        <authorList>
            <person name="Rehman Z.U."/>
        </authorList>
    </citation>
    <scope>NUCLEOTIDE SEQUENCE [LARGE SCALE GENOMIC DNA]</scope>
    <source>
        <strain evidence="3 4">NV9</strain>
    </source>
</reference>
<proteinExistence type="predicted"/>
<dbReference type="InterPro" id="IPR050712">
    <property type="entry name" value="NAD(P)H-dep_reductase"/>
</dbReference>
<sequence length="213" mass="23201">MPGTNVCSNAQVIQWSINCMSQICIISASQRAESNSRRISDLLNQRYLDGNASLIDLHEQPLPLWDGAQADDEFVSSARAKANAADGFVFVVPEWHGMAPAALKNLLLWLGKEELAHKPVLLVAVSGSVGGAFVIAELRSSGYKNSRLLFLPEHLILRDANDLWSGQSGRDSDEYLDKRSRYAVDQLLTYAGALAPLREQLTAGLADFGNGMS</sequence>
<dbReference type="AlphaFoldDB" id="A0A222FQ43"/>
<feature type="domain" description="NADPH-dependent FMN reductase-like" evidence="2">
    <location>
        <begin position="23"/>
        <end position="156"/>
    </location>
</feature>
<name>A0A222FQ43_9GAMM</name>
<dbReference type="Proteomes" id="UP000202440">
    <property type="component" value="Chromosome"/>
</dbReference>
<dbReference type="SUPFAM" id="SSF52218">
    <property type="entry name" value="Flavoproteins"/>
    <property type="match status" value="1"/>
</dbReference>
<dbReference type="GO" id="GO:0010181">
    <property type="term" value="F:FMN binding"/>
    <property type="evidence" value="ECO:0007669"/>
    <property type="project" value="TreeGrafter"/>
</dbReference>
<dbReference type="Pfam" id="PF03358">
    <property type="entry name" value="FMN_red"/>
    <property type="match status" value="1"/>
</dbReference>
<accession>A0A222FQ43</accession>
<dbReference type="Gene3D" id="3.40.50.360">
    <property type="match status" value="1"/>
</dbReference>
<evidence type="ECO:0000256" key="1">
    <source>
        <dbReference type="ARBA" id="ARBA00022643"/>
    </source>
</evidence>
<dbReference type="GO" id="GO:0005829">
    <property type="term" value="C:cytosol"/>
    <property type="evidence" value="ECO:0007669"/>
    <property type="project" value="TreeGrafter"/>
</dbReference>
<dbReference type="GO" id="GO:0016491">
    <property type="term" value="F:oxidoreductase activity"/>
    <property type="evidence" value="ECO:0007669"/>
    <property type="project" value="InterPro"/>
</dbReference>
<gene>
    <name evidence="3" type="ORF">CHH28_18425</name>
</gene>
<protein>
    <submittedName>
        <fullName evidence="3">NADPH-dependent FMN reductase</fullName>
    </submittedName>
</protein>
<organism evidence="3 4">
    <name type="scientific">Bacterioplanes sanyensis</name>
    <dbReference type="NCBI Taxonomy" id="1249553"/>
    <lineage>
        <taxon>Bacteria</taxon>
        <taxon>Pseudomonadati</taxon>
        <taxon>Pseudomonadota</taxon>
        <taxon>Gammaproteobacteria</taxon>
        <taxon>Oceanospirillales</taxon>
        <taxon>Oceanospirillaceae</taxon>
        <taxon>Bacterioplanes</taxon>
    </lineage>
</organism>
<dbReference type="EMBL" id="CP022530">
    <property type="protein sequence ID" value="ASP40521.1"/>
    <property type="molecule type" value="Genomic_DNA"/>
</dbReference>
<dbReference type="PANTHER" id="PTHR30543:SF31">
    <property type="entry name" value="NADPH-DEPENDENT AZOREDUCTASE AZR"/>
    <property type="match status" value="1"/>
</dbReference>
<evidence type="ECO:0000259" key="2">
    <source>
        <dbReference type="Pfam" id="PF03358"/>
    </source>
</evidence>